<dbReference type="GO" id="GO:0033573">
    <property type="term" value="C:high-affinity iron permease complex"/>
    <property type="evidence" value="ECO:0007669"/>
    <property type="project" value="InterPro"/>
</dbReference>
<evidence type="ECO:0000313" key="9">
    <source>
        <dbReference type="Proteomes" id="UP000011777"/>
    </source>
</evidence>
<name>M3HR37_CANMX</name>
<evidence type="ECO:0000256" key="6">
    <source>
        <dbReference type="ARBA" id="ARBA00023136"/>
    </source>
</evidence>
<comment type="subcellular location">
    <subcellularLocation>
        <location evidence="1">Membrane</location>
        <topology evidence="1">Multi-pass membrane protein</topology>
    </subcellularLocation>
</comment>
<evidence type="ECO:0000256" key="1">
    <source>
        <dbReference type="ARBA" id="ARBA00004141"/>
    </source>
</evidence>
<feature type="transmembrane region" description="Helical" evidence="7">
    <location>
        <begin position="12"/>
        <end position="31"/>
    </location>
</feature>
<dbReference type="STRING" id="1245528.M3HR37"/>
<feature type="transmembrane region" description="Helical" evidence="7">
    <location>
        <begin position="52"/>
        <end position="75"/>
    </location>
</feature>
<evidence type="ECO:0000256" key="5">
    <source>
        <dbReference type="ARBA" id="ARBA00022989"/>
    </source>
</evidence>
<comment type="caution">
    <text evidence="8">The sequence shown here is derived from an EMBL/GenBank/DDBJ whole genome shotgun (WGS) entry which is preliminary data.</text>
</comment>
<keyword evidence="4 7" id="KW-0812">Transmembrane</keyword>
<protein>
    <submittedName>
        <fullName evidence="8">High-affinity iron permease, putative</fullName>
    </submittedName>
</protein>
<keyword evidence="3" id="KW-0408">Iron</keyword>
<dbReference type="Proteomes" id="UP000011777">
    <property type="component" value="Unassembled WGS sequence"/>
</dbReference>
<accession>M3HR37</accession>
<evidence type="ECO:0000256" key="7">
    <source>
        <dbReference type="SAM" id="Phobius"/>
    </source>
</evidence>
<feature type="non-terminal residue" evidence="8">
    <location>
        <position position="77"/>
    </location>
</feature>
<proteinExistence type="inferred from homology"/>
<dbReference type="PANTHER" id="PTHR31632">
    <property type="entry name" value="IRON TRANSPORTER FTH1"/>
    <property type="match status" value="1"/>
</dbReference>
<keyword evidence="3" id="KW-0406">Ion transport</keyword>
<comment type="similarity">
    <text evidence="2">Belongs to the oxidase-dependent Fe transporter (OFeT) (TC 9.A.10.1) family.</text>
</comment>
<reference evidence="8 9" key="1">
    <citation type="submission" date="2013-02" db="EMBL/GenBank/DDBJ databases">
        <title>Genome sequence of Candida maltosa Xu316, a potential industrial strain for xylitol and ethanol production.</title>
        <authorList>
            <person name="Yu J."/>
            <person name="Wang Q."/>
            <person name="Geng X."/>
            <person name="Bao W."/>
            <person name="He P."/>
            <person name="Cai J."/>
        </authorList>
    </citation>
    <scope>NUCLEOTIDE SEQUENCE [LARGE SCALE GENOMIC DNA]</scope>
    <source>
        <strain evidence="9">Xu316</strain>
    </source>
</reference>
<dbReference type="OrthoDB" id="4364at2759"/>
<dbReference type="EMBL" id="AOGT01000427">
    <property type="protein sequence ID" value="EMG49972.1"/>
    <property type="molecule type" value="Genomic_DNA"/>
</dbReference>
<keyword evidence="3" id="KW-0813">Transport</keyword>
<keyword evidence="5 7" id="KW-1133">Transmembrane helix</keyword>
<dbReference type="Pfam" id="PF03239">
    <property type="entry name" value="FTR1"/>
    <property type="match status" value="1"/>
</dbReference>
<dbReference type="AlphaFoldDB" id="M3HR37"/>
<evidence type="ECO:0000313" key="8">
    <source>
        <dbReference type="EMBL" id="EMG49972.1"/>
    </source>
</evidence>
<sequence>MAQVFNVQIFFVVFRESLEAVIVVSVLLAFVKQSMSGPTADPKIKKRLYKQIWLGAILGVIICLIIGCAFIGAFYGL</sequence>
<gene>
    <name evidence="8" type="ORF">G210_5035</name>
</gene>
<dbReference type="GO" id="GO:0015093">
    <property type="term" value="F:ferrous iron transmembrane transporter activity"/>
    <property type="evidence" value="ECO:0007669"/>
    <property type="project" value="TreeGrafter"/>
</dbReference>
<dbReference type="HOGENOM" id="CLU_2644605_0_0_1"/>
<keyword evidence="6 7" id="KW-0472">Membrane</keyword>
<organism evidence="8 9">
    <name type="scientific">Candida maltosa (strain Xu316)</name>
    <name type="common">Yeast</name>
    <dbReference type="NCBI Taxonomy" id="1245528"/>
    <lineage>
        <taxon>Eukaryota</taxon>
        <taxon>Fungi</taxon>
        <taxon>Dikarya</taxon>
        <taxon>Ascomycota</taxon>
        <taxon>Saccharomycotina</taxon>
        <taxon>Pichiomycetes</taxon>
        <taxon>Debaryomycetaceae</taxon>
        <taxon>Candida/Lodderomyces clade</taxon>
        <taxon>Candida</taxon>
    </lineage>
</organism>
<evidence type="ECO:0000256" key="4">
    <source>
        <dbReference type="ARBA" id="ARBA00022692"/>
    </source>
</evidence>
<keyword evidence="3" id="KW-0410">Iron transport</keyword>
<dbReference type="InterPro" id="IPR004923">
    <property type="entry name" value="FTR1/Fip1/EfeU"/>
</dbReference>
<dbReference type="PANTHER" id="PTHR31632:SF2">
    <property type="entry name" value="PLASMA MEMBRANE IRON PERMEASE"/>
    <property type="match status" value="1"/>
</dbReference>
<evidence type="ECO:0000256" key="2">
    <source>
        <dbReference type="ARBA" id="ARBA00008333"/>
    </source>
</evidence>
<keyword evidence="9" id="KW-1185">Reference proteome</keyword>
<evidence type="ECO:0000256" key="3">
    <source>
        <dbReference type="ARBA" id="ARBA00022496"/>
    </source>
</evidence>